<protein>
    <recommendedName>
        <fullName evidence="6">Esterase</fullName>
    </recommendedName>
</protein>
<organism evidence="4 5">
    <name type="scientific">Pseudomonas kuykendallii</name>
    <dbReference type="NCBI Taxonomy" id="1007099"/>
    <lineage>
        <taxon>Bacteria</taxon>
        <taxon>Pseudomonadati</taxon>
        <taxon>Pseudomonadota</taxon>
        <taxon>Gammaproteobacteria</taxon>
        <taxon>Pseudomonadales</taxon>
        <taxon>Pseudomonadaceae</taxon>
        <taxon>Pseudomonas</taxon>
    </lineage>
</organism>
<keyword evidence="3" id="KW-0732">Signal</keyword>
<comment type="similarity">
    <text evidence="1">Belongs to the esterase D family.</text>
</comment>
<evidence type="ECO:0000256" key="2">
    <source>
        <dbReference type="ARBA" id="ARBA00022801"/>
    </source>
</evidence>
<dbReference type="InterPro" id="IPR029058">
    <property type="entry name" value="AB_hydrolase_fold"/>
</dbReference>
<proteinExistence type="inferred from homology"/>
<dbReference type="Gene3D" id="3.40.50.1820">
    <property type="entry name" value="alpha/beta hydrolase"/>
    <property type="match status" value="1"/>
</dbReference>
<dbReference type="AlphaFoldDB" id="A0A1H2ZJR5"/>
<sequence>MKRGLWFSLLLCLGFAAPAQAKPDLSEKLGPTIAERGSAFYRFETLEMPSADGARHYRIWVGVPRRAAPRSGYPVIYLLDGNAAMGALDEKRLGELDRQGPPVLVAIGYATDLRFDVVARAYDYTPPMPGVEHVIDDLARDRRGGGADRFLDLLEQRIKPAVAERAPLDRSRQTLWGHSYGGLLVLHCLFTRPQSFQFYAAADPSLWWQKGFVLSEEKTFPSRENRPKRLLLMHGEAPADGGTPPGVDDKVVQARREAQAAVPPDAIAQLAGRLAQRPGMQVGYRAFPGMGHGPLLPVSLDLALQLAVGRTPAELARHGQ</sequence>
<dbReference type="PANTHER" id="PTHR40841:SF2">
    <property type="entry name" value="SIDEROPHORE-DEGRADING ESTERASE (EUROFUNG)"/>
    <property type="match status" value="1"/>
</dbReference>
<evidence type="ECO:0000313" key="4">
    <source>
        <dbReference type="EMBL" id="SDX17641.1"/>
    </source>
</evidence>
<gene>
    <name evidence="4" type="ORF">SAMN05216287_2338</name>
</gene>
<evidence type="ECO:0000313" key="5">
    <source>
        <dbReference type="Proteomes" id="UP000243778"/>
    </source>
</evidence>
<dbReference type="SUPFAM" id="SSF53474">
    <property type="entry name" value="alpha/beta-Hydrolases"/>
    <property type="match status" value="1"/>
</dbReference>
<reference evidence="5" key="1">
    <citation type="submission" date="2016-10" db="EMBL/GenBank/DDBJ databases">
        <authorList>
            <person name="Varghese N."/>
            <person name="Submissions S."/>
        </authorList>
    </citation>
    <scope>NUCLEOTIDE SEQUENCE [LARGE SCALE GENOMIC DNA]</scope>
    <source>
        <strain evidence="5">NRRL B-59562</strain>
    </source>
</reference>
<name>A0A1H2ZJR5_9PSED</name>
<evidence type="ECO:0000256" key="3">
    <source>
        <dbReference type="SAM" id="SignalP"/>
    </source>
</evidence>
<dbReference type="OrthoDB" id="9784036at2"/>
<dbReference type="STRING" id="1007099.SAMN05216287_2338"/>
<dbReference type="InterPro" id="IPR052558">
    <property type="entry name" value="Siderophore_Hydrolase_D"/>
</dbReference>
<keyword evidence="5" id="KW-1185">Reference proteome</keyword>
<feature type="chain" id="PRO_5017302278" description="Esterase" evidence="3">
    <location>
        <begin position="22"/>
        <end position="320"/>
    </location>
</feature>
<dbReference type="Pfam" id="PF00756">
    <property type="entry name" value="Esterase"/>
    <property type="match status" value="1"/>
</dbReference>
<feature type="signal peptide" evidence="3">
    <location>
        <begin position="1"/>
        <end position="21"/>
    </location>
</feature>
<dbReference type="InterPro" id="IPR000801">
    <property type="entry name" value="Esterase-like"/>
</dbReference>
<dbReference type="EMBL" id="FNNU01000003">
    <property type="protein sequence ID" value="SDX17641.1"/>
    <property type="molecule type" value="Genomic_DNA"/>
</dbReference>
<dbReference type="GO" id="GO:0016788">
    <property type="term" value="F:hydrolase activity, acting on ester bonds"/>
    <property type="evidence" value="ECO:0007669"/>
    <property type="project" value="TreeGrafter"/>
</dbReference>
<evidence type="ECO:0008006" key="6">
    <source>
        <dbReference type="Google" id="ProtNLM"/>
    </source>
</evidence>
<dbReference type="Proteomes" id="UP000243778">
    <property type="component" value="Unassembled WGS sequence"/>
</dbReference>
<evidence type="ECO:0000256" key="1">
    <source>
        <dbReference type="ARBA" id="ARBA00005622"/>
    </source>
</evidence>
<accession>A0A1H2ZJR5</accession>
<dbReference type="RefSeq" id="WP_090228157.1">
    <property type="nucleotide sequence ID" value="NZ_FNNU01000003.1"/>
</dbReference>
<dbReference type="PANTHER" id="PTHR40841">
    <property type="entry name" value="SIDEROPHORE TRIACETYLFUSARININE C ESTERASE"/>
    <property type="match status" value="1"/>
</dbReference>
<keyword evidence="2" id="KW-0378">Hydrolase</keyword>